<organism evidence="2 3">
    <name type="scientific">Streptomyces pini</name>
    <dbReference type="NCBI Taxonomy" id="1520580"/>
    <lineage>
        <taxon>Bacteria</taxon>
        <taxon>Bacillati</taxon>
        <taxon>Actinomycetota</taxon>
        <taxon>Actinomycetes</taxon>
        <taxon>Kitasatosporales</taxon>
        <taxon>Streptomycetaceae</taxon>
        <taxon>Streptomyces</taxon>
    </lineage>
</organism>
<feature type="region of interest" description="Disordered" evidence="1">
    <location>
        <begin position="1"/>
        <end position="78"/>
    </location>
</feature>
<reference evidence="3" key="1">
    <citation type="submission" date="2016-10" db="EMBL/GenBank/DDBJ databases">
        <authorList>
            <person name="Varghese N."/>
            <person name="Submissions S."/>
        </authorList>
    </citation>
    <scope>NUCLEOTIDE SEQUENCE [LARGE SCALE GENOMIC DNA]</scope>
    <source>
        <strain evidence="3">PL19</strain>
    </source>
</reference>
<dbReference type="EMBL" id="FOSG01000004">
    <property type="protein sequence ID" value="SFK14733.1"/>
    <property type="molecule type" value="Genomic_DNA"/>
</dbReference>
<gene>
    <name evidence="2" type="ORF">SAMN05192584_10438</name>
</gene>
<keyword evidence="3" id="KW-1185">Reference proteome</keyword>
<accession>A0A1I3X557</accession>
<sequence length="326" mass="33262">MTAGRAASASAADPVRGRAQRLHRRPDGRPAVGVLPPDRVDVPLHRVPHGGDGHSPRQRSASEPGRDGDPEPGADQGELGVVLPGRVAQPGLDALAAQGEQQPVVTELASGPGDPLVVREVRQLHPPGPGAGMTGGHRHIGRVVQERFLGQSSGQGQRAVVPVQDDREVDVPAHQCPYRLLGLHLPHPGAQLGVVGAQGGQGGGEQPPGGGGEGSEQQFADGSAAVRLQFGLGEFELGQHTPGVLGEQAAGIGEPDAAAVPGEQLLTGLALQFGHLLGDGRGGDVQPLGRAAHRAVAGDGVEDAEPVQVQHVSDTKRSTPELLACS</sequence>
<feature type="compositionally biased region" description="Basic and acidic residues" evidence="1">
    <location>
        <begin position="38"/>
        <end position="55"/>
    </location>
</feature>
<protein>
    <submittedName>
        <fullName evidence="2">Uncharacterized protein</fullName>
    </submittedName>
</protein>
<proteinExistence type="predicted"/>
<name>A0A1I3X557_9ACTN</name>
<feature type="compositionally biased region" description="Low complexity" evidence="1">
    <location>
        <begin position="1"/>
        <end position="12"/>
    </location>
</feature>
<dbReference type="AlphaFoldDB" id="A0A1I3X557"/>
<dbReference type="Proteomes" id="UP000198928">
    <property type="component" value="Unassembled WGS sequence"/>
</dbReference>
<evidence type="ECO:0000256" key="1">
    <source>
        <dbReference type="SAM" id="MobiDB-lite"/>
    </source>
</evidence>
<feature type="region of interest" description="Disordered" evidence="1">
    <location>
        <begin position="195"/>
        <end position="218"/>
    </location>
</feature>
<evidence type="ECO:0000313" key="2">
    <source>
        <dbReference type="EMBL" id="SFK14733.1"/>
    </source>
</evidence>
<evidence type="ECO:0000313" key="3">
    <source>
        <dbReference type="Proteomes" id="UP000198928"/>
    </source>
</evidence>
<feature type="compositionally biased region" description="Gly residues" evidence="1">
    <location>
        <begin position="196"/>
        <end position="214"/>
    </location>
</feature>